<sequence>MDEILYHISDISTGRAPLNINITIPAGANYQVPRITTTTSSPRNYDASLSTPSTSLAAAASSSALKNAIIRTTTNSKVTVVLASEHSRFSNIGVIWPSQV</sequence>
<evidence type="ECO:0000313" key="1">
    <source>
        <dbReference type="EMBL" id="CEP18636.1"/>
    </source>
</evidence>
<name>A0A0B7NJ62_9FUNG</name>
<protein>
    <submittedName>
        <fullName evidence="1">Uncharacterized protein</fullName>
    </submittedName>
</protein>
<reference evidence="1 2" key="1">
    <citation type="submission" date="2014-09" db="EMBL/GenBank/DDBJ databases">
        <authorList>
            <person name="Ellenberger Sabrina"/>
        </authorList>
    </citation>
    <scope>NUCLEOTIDE SEQUENCE [LARGE SCALE GENOMIC DNA]</scope>
    <source>
        <strain evidence="1 2">CBS 412.66</strain>
    </source>
</reference>
<dbReference type="AlphaFoldDB" id="A0A0B7NJ62"/>
<dbReference type="EMBL" id="LN733872">
    <property type="protein sequence ID" value="CEP18636.1"/>
    <property type="molecule type" value="Genomic_DNA"/>
</dbReference>
<accession>A0A0B7NJ62</accession>
<gene>
    <name evidence="1" type="primary">PARPA_12942.1 scaffold 45652</name>
</gene>
<dbReference type="Proteomes" id="UP000054107">
    <property type="component" value="Unassembled WGS sequence"/>
</dbReference>
<evidence type="ECO:0000313" key="2">
    <source>
        <dbReference type="Proteomes" id="UP000054107"/>
    </source>
</evidence>
<organism evidence="1 2">
    <name type="scientific">Parasitella parasitica</name>
    <dbReference type="NCBI Taxonomy" id="35722"/>
    <lineage>
        <taxon>Eukaryota</taxon>
        <taxon>Fungi</taxon>
        <taxon>Fungi incertae sedis</taxon>
        <taxon>Mucoromycota</taxon>
        <taxon>Mucoromycotina</taxon>
        <taxon>Mucoromycetes</taxon>
        <taxon>Mucorales</taxon>
        <taxon>Mucorineae</taxon>
        <taxon>Mucoraceae</taxon>
        <taxon>Parasitella</taxon>
    </lineage>
</organism>
<proteinExistence type="predicted"/>
<keyword evidence="2" id="KW-1185">Reference proteome</keyword>